<feature type="domain" description="BZIP" evidence="2">
    <location>
        <begin position="69"/>
        <end position="83"/>
    </location>
</feature>
<accession>A0ABP0CSA3</accession>
<dbReference type="PROSITE" id="PS00036">
    <property type="entry name" value="BZIP_BASIC"/>
    <property type="match status" value="1"/>
</dbReference>
<feature type="region of interest" description="Disordered" evidence="1">
    <location>
        <begin position="480"/>
        <end position="528"/>
    </location>
</feature>
<feature type="compositionally biased region" description="Acidic residues" evidence="1">
    <location>
        <begin position="492"/>
        <end position="511"/>
    </location>
</feature>
<sequence>MTDLMDNSPLPAAGGLSTSSALAAGTSSGVRSAAKSGPSAGSSKAARGAGKPAKVSKTKTPDGTNSDHRKEQNRIASRNYREKRKHKLALLKQILDEPSAGEGTSRTVTATASSTPVPAPSNTANGLPNALPDDLAASLAEILPDFQPIVTSLLPSTMMAPAPSLTVAPHLSSVTASLPSSLPSSLPTSLTASALPTTTAEQQPLDDSFAAWAASNLPSAVAANSPDKQTSPVSTSTPAAPVASSSATNDVLLDMPMLQPWLIPFSDDQSSFSSYFPPNTLTNADLPPPTFVTPPSSSTTRAAAPGVRVKPHTPSGLSVSETVDIDDAFDPAIDVDHFMAGSDNSQRNNSTDSNLFSDLLSQPNFSTSFYANNFQASFQGNTPPVQTASASPMPAASSTPPNSRQQQQTRTFTTTLPSRPSPIPIFQALATPMDAPVNMDSEPSRQTRKKNKPVVRAMVQYVQTLSAHQKRLILQALLDEDGGTTGSGDDANTGDDDDDRIEEIENAGDDSDSGHCGKSSKNVDERKQTALISRREDRRRQVMARWNSHRYAGEAFENETSQRAFSSASSTYSSSSSSNDPAEAATFARFAVSGFEGMSGLNGLGGPIPLTNPNQNINFGNGRPYYTSSLNIMTLQCRRMGFRAAVLQNCLACGLPNPDVMFDEDCYEESEDMNSPFALDANEARAVVLQGAGRIAAVVAAVRQNLARSGKTPPRDLQPVDAQILVAHHPYIDVIPFRGFRARALALLAEMEAAEEVAAAVSDGLKRNGTSTETPCLLDEDELCYDMNVADGLVCWGSQMGNAGAGLSAQAKRDSDSARDMRSCLPWDMRSWEPQVWFLKKYWFLVGGWDDDMWRNCRWWHSMRGDDLDYSVFASPGY</sequence>
<keyword evidence="4" id="KW-1185">Reference proteome</keyword>
<evidence type="ECO:0000313" key="4">
    <source>
        <dbReference type="Proteomes" id="UP001642482"/>
    </source>
</evidence>
<feature type="compositionally biased region" description="Low complexity" evidence="1">
    <location>
        <begin position="12"/>
        <end position="53"/>
    </location>
</feature>
<gene>
    <name evidence="3" type="ORF">SEUCBS140593_009023</name>
</gene>
<feature type="region of interest" description="Disordered" evidence="1">
    <location>
        <begin position="221"/>
        <end position="244"/>
    </location>
</feature>
<dbReference type="PANTHER" id="PTHR38116">
    <property type="entry name" value="CHROMOSOME 7, WHOLE GENOME SHOTGUN SEQUENCE"/>
    <property type="match status" value="1"/>
</dbReference>
<feature type="compositionally biased region" description="Low complexity" evidence="1">
    <location>
        <begin position="230"/>
        <end position="244"/>
    </location>
</feature>
<dbReference type="InterPro" id="IPR004827">
    <property type="entry name" value="bZIP"/>
</dbReference>
<reference evidence="3 4" key="1">
    <citation type="submission" date="2024-01" db="EMBL/GenBank/DDBJ databases">
        <authorList>
            <person name="Allen C."/>
            <person name="Tagirdzhanova G."/>
        </authorList>
    </citation>
    <scope>NUCLEOTIDE SEQUENCE [LARGE SCALE GENOMIC DNA]</scope>
</reference>
<protein>
    <recommendedName>
        <fullName evidence="2">BZIP domain-containing protein</fullName>
    </recommendedName>
</protein>
<proteinExistence type="predicted"/>
<comment type="caution">
    <text evidence="3">The sequence shown here is derived from an EMBL/GenBank/DDBJ whole genome shotgun (WGS) entry which is preliminary data.</text>
</comment>
<dbReference type="Pfam" id="PF11905">
    <property type="entry name" value="DUF3425"/>
    <property type="match status" value="1"/>
</dbReference>
<feature type="region of interest" description="Disordered" evidence="1">
    <location>
        <begin position="286"/>
        <end position="319"/>
    </location>
</feature>
<feature type="region of interest" description="Disordered" evidence="1">
    <location>
        <begin position="380"/>
        <end position="421"/>
    </location>
</feature>
<name>A0ABP0CSA3_9PEZI</name>
<dbReference type="CDD" id="cd14688">
    <property type="entry name" value="bZIP_YAP"/>
    <property type="match status" value="1"/>
</dbReference>
<organism evidence="3 4">
    <name type="scientific">Sporothrix eucalyptigena</name>
    <dbReference type="NCBI Taxonomy" id="1812306"/>
    <lineage>
        <taxon>Eukaryota</taxon>
        <taxon>Fungi</taxon>
        <taxon>Dikarya</taxon>
        <taxon>Ascomycota</taxon>
        <taxon>Pezizomycotina</taxon>
        <taxon>Sordariomycetes</taxon>
        <taxon>Sordariomycetidae</taxon>
        <taxon>Ophiostomatales</taxon>
        <taxon>Ophiostomataceae</taxon>
        <taxon>Sporothrix</taxon>
    </lineage>
</organism>
<evidence type="ECO:0000259" key="2">
    <source>
        <dbReference type="PROSITE" id="PS00036"/>
    </source>
</evidence>
<evidence type="ECO:0000256" key="1">
    <source>
        <dbReference type="SAM" id="MobiDB-lite"/>
    </source>
</evidence>
<evidence type="ECO:0000313" key="3">
    <source>
        <dbReference type="EMBL" id="CAK7234678.1"/>
    </source>
</evidence>
<feature type="compositionally biased region" description="Low complexity" evidence="1">
    <location>
        <begin position="104"/>
        <end position="124"/>
    </location>
</feature>
<feature type="region of interest" description="Disordered" evidence="1">
    <location>
        <begin position="1"/>
        <end position="129"/>
    </location>
</feature>
<dbReference type="Proteomes" id="UP001642482">
    <property type="component" value="Unassembled WGS sequence"/>
</dbReference>
<feature type="compositionally biased region" description="Low complexity" evidence="1">
    <location>
        <begin position="387"/>
        <end position="418"/>
    </location>
</feature>
<dbReference type="EMBL" id="CAWUHD010000137">
    <property type="protein sequence ID" value="CAK7234678.1"/>
    <property type="molecule type" value="Genomic_DNA"/>
</dbReference>
<dbReference type="InterPro" id="IPR021833">
    <property type="entry name" value="DUF3425"/>
</dbReference>
<dbReference type="PANTHER" id="PTHR38116:SF5">
    <property type="entry name" value="BZIP DOMAIN-CONTAINING PROTEIN"/>
    <property type="match status" value="1"/>
</dbReference>